<dbReference type="PROSITE" id="PS51779">
    <property type="entry name" value="POTRA"/>
    <property type="match status" value="1"/>
</dbReference>
<evidence type="ECO:0000259" key="10">
    <source>
        <dbReference type="PROSITE" id="PS51779"/>
    </source>
</evidence>
<evidence type="ECO:0000256" key="3">
    <source>
        <dbReference type="ARBA" id="ARBA00022618"/>
    </source>
</evidence>
<gene>
    <name evidence="8" type="primary">divIB</name>
    <name evidence="11" type="ORF">BFS35_004630</name>
</gene>
<feature type="domain" description="POTRA" evidence="10">
    <location>
        <begin position="49"/>
        <end position="117"/>
    </location>
</feature>
<evidence type="ECO:0000313" key="11">
    <source>
        <dbReference type="EMBL" id="RAI82979.1"/>
    </source>
</evidence>
<protein>
    <recommendedName>
        <fullName evidence="8">Cell division protein DivIB</fullName>
    </recommendedName>
</protein>
<sequence>MEDQIIETPHYVEEKKKRRKRRQRIQLTIFLSIVAVVTLILLYMFTNISYVNKVSVNNTLLNSKETILKKAQISNRDRIYSLDTGEISSNIEYLDGVKSSTVKRHFPNKVSIIIDEYNVVGVIPDGSEFHPVLENGQIIHQMNFNRPSDAPLINNFGKKELNQLVKVLNHTKPAIVNQISEINFVPNEQSSARIQMFMKDGIEVIGDLRTISDKLDYYPSMAKNIERDESGKMIKPGIIDLEVGAVFIPYESKKAETRRLEMESEMKASEAKEKEKVEKAVQDLQKQLNNVKQSNTSN</sequence>
<dbReference type="InterPro" id="IPR034746">
    <property type="entry name" value="POTRA"/>
</dbReference>
<proteinExistence type="inferred from homology"/>
<accession>A0A2G5NMM9</accession>
<feature type="transmembrane region" description="Helical" evidence="8">
    <location>
        <begin position="25"/>
        <end position="45"/>
    </location>
</feature>
<dbReference type="HAMAP" id="MF_00912">
    <property type="entry name" value="DivIB"/>
    <property type="match status" value="1"/>
</dbReference>
<comment type="subcellular location">
    <subcellularLocation>
        <location evidence="8">Cell membrane</location>
        <topology evidence="8">Single-pass type II membrane protein</topology>
    </subcellularLocation>
    <subcellularLocation>
        <location evidence="1">Membrane</location>
    </subcellularLocation>
    <text evidence="8">Localizes to the division septum.</text>
</comment>
<dbReference type="InterPro" id="IPR005548">
    <property type="entry name" value="Cell_div_FtsQ/DivIB_C"/>
</dbReference>
<dbReference type="PANTHER" id="PTHR37820">
    <property type="entry name" value="CELL DIVISION PROTEIN DIVIB"/>
    <property type="match status" value="1"/>
</dbReference>
<keyword evidence="6 8" id="KW-0472">Membrane</keyword>
<keyword evidence="3 8" id="KW-0132">Cell division</keyword>
<dbReference type="EMBL" id="MJBI02000001">
    <property type="protein sequence ID" value="RAI82979.1"/>
    <property type="molecule type" value="Genomic_DNA"/>
</dbReference>
<keyword evidence="12" id="KW-1185">Reference proteome</keyword>
<evidence type="ECO:0000256" key="6">
    <source>
        <dbReference type="ARBA" id="ARBA00023136"/>
    </source>
</evidence>
<dbReference type="Pfam" id="PF08478">
    <property type="entry name" value="POTRA_1"/>
    <property type="match status" value="1"/>
</dbReference>
<dbReference type="AlphaFoldDB" id="A0A2G5NMM9"/>
<evidence type="ECO:0000256" key="8">
    <source>
        <dbReference type="HAMAP-Rule" id="MF_00912"/>
    </source>
</evidence>
<dbReference type="PANTHER" id="PTHR37820:SF1">
    <property type="entry name" value="CELL DIVISION PROTEIN FTSQ"/>
    <property type="match status" value="1"/>
</dbReference>
<evidence type="ECO:0000256" key="9">
    <source>
        <dbReference type="SAM" id="MobiDB-lite"/>
    </source>
</evidence>
<dbReference type="InterPro" id="IPR026580">
    <property type="entry name" value="DivIB"/>
</dbReference>
<dbReference type="Proteomes" id="UP000229523">
    <property type="component" value="Unassembled WGS sequence"/>
</dbReference>
<evidence type="ECO:0000256" key="2">
    <source>
        <dbReference type="ARBA" id="ARBA00022475"/>
    </source>
</evidence>
<keyword evidence="4 8" id="KW-0812">Transmembrane</keyword>
<dbReference type="RefSeq" id="WP_099580785.1">
    <property type="nucleotide sequence ID" value="NZ_MJBI02000001.1"/>
</dbReference>
<name>A0A2G5NMM9_9STAP</name>
<feature type="region of interest" description="Disordered" evidence="9">
    <location>
        <begin position="258"/>
        <end position="280"/>
    </location>
</feature>
<comment type="similarity">
    <text evidence="8">Belongs to the FtsQ/DivIB family. DivIB subfamily.</text>
</comment>
<reference evidence="11 12" key="1">
    <citation type="journal article" date="2018" name="Front. Microbiol.">
        <title>Description and Comparative Genomics of Macrococcus caseolyticus subsp. hominis subsp. nov., Macrococcus goetzii sp. nov., Macrococcus epidermidis sp. nov., and Macrococcus bohemicus sp. nov., Novel Macrococci From Human Clinical Material With Virulence Potential and Suspected Uptake of Foreign DNA by Natural Transformation.</title>
        <authorList>
            <person name="Maslanova I."/>
            <person name="Wertheimer Z."/>
            <person name="Sedlacek I."/>
            <person name="Svec P."/>
            <person name="Indrakova A."/>
            <person name="Kovarovic V."/>
            <person name="Schumann P."/>
            <person name="Sproer C."/>
            <person name="Kralova S."/>
            <person name="Sedo O."/>
            <person name="Kristofova L."/>
            <person name="Vrbovska V."/>
            <person name="Fuzik T."/>
            <person name="Petras P."/>
            <person name="Zdrahal Z."/>
            <person name="Ruzickova V."/>
            <person name="Doskar J."/>
            <person name="Pantucek R."/>
        </authorList>
    </citation>
    <scope>NUCLEOTIDE SEQUENCE [LARGE SCALE GENOMIC DNA]</scope>
    <source>
        <strain evidence="11 12">CCM 4927</strain>
    </source>
</reference>
<evidence type="ECO:0000256" key="5">
    <source>
        <dbReference type="ARBA" id="ARBA00022989"/>
    </source>
</evidence>
<dbReference type="Gene3D" id="3.10.20.310">
    <property type="entry name" value="membrane protein fhac"/>
    <property type="match status" value="1"/>
</dbReference>
<dbReference type="GO" id="GO:0043093">
    <property type="term" value="P:FtsZ-dependent cytokinesis"/>
    <property type="evidence" value="ECO:0007669"/>
    <property type="project" value="UniProtKB-UniRule"/>
</dbReference>
<dbReference type="InterPro" id="IPR050487">
    <property type="entry name" value="FtsQ_DivIB"/>
</dbReference>
<comment type="caution">
    <text evidence="11">The sequence shown here is derived from an EMBL/GenBank/DDBJ whole genome shotgun (WGS) entry which is preliminary data.</text>
</comment>
<dbReference type="Gene3D" id="3.40.50.10960">
    <property type="match status" value="1"/>
</dbReference>
<evidence type="ECO:0000256" key="1">
    <source>
        <dbReference type="ARBA" id="ARBA00004370"/>
    </source>
</evidence>
<dbReference type="InterPro" id="IPR013685">
    <property type="entry name" value="POTRA_FtsQ_type"/>
</dbReference>
<keyword evidence="5 8" id="KW-1133">Transmembrane helix</keyword>
<evidence type="ECO:0000256" key="7">
    <source>
        <dbReference type="ARBA" id="ARBA00023306"/>
    </source>
</evidence>
<evidence type="ECO:0000313" key="12">
    <source>
        <dbReference type="Proteomes" id="UP000229523"/>
    </source>
</evidence>
<dbReference type="GO" id="GO:0005886">
    <property type="term" value="C:plasma membrane"/>
    <property type="evidence" value="ECO:0007669"/>
    <property type="project" value="UniProtKB-SubCell"/>
</dbReference>
<evidence type="ECO:0000256" key="4">
    <source>
        <dbReference type="ARBA" id="ARBA00022692"/>
    </source>
</evidence>
<dbReference type="Pfam" id="PF03799">
    <property type="entry name" value="FtsQ_DivIB_C"/>
    <property type="match status" value="1"/>
</dbReference>
<comment type="function">
    <text evidence="8">Cell division protein that may be involved in stabilizing or promoting the assembly of the division complex.</text>
</comment>
<dbReference type="GO" id="GO:0032153">
    <property type="term" value="C:cell division site"/>
    <property type="evidence" value="ECO:0007669"/>
    <property type="project" value="UniProtKB-UniRule"/>
</dbReference>
<organism evidence="11 12">
    <name type="scientific">Macrococcoides goetzii</name>
    <dbReference type="NCBI Taxonomy" id="1891097"/>
    <lineage>
        <taxon>Bacteria</taxon>
        <taxon>Bacillati</taxon>
        <taxon>Bacillota</taxon>
        <taxon>Bacilli</taxon>
        <taxon>Bacillales</taxon>
        <taxon>Staphylococcaceae</taxon>
        <taxon>Macrococcoides</taxon>
    </lineage>
</organism>
<keyword evidence="7 8" id="KW-0131">Cell cycle</keyword>
<keyword evidence="2 8" id="KW-1003">Cell membrane</keyword>